<feature type="non-terminal residue" evidence="11">
    <location>
        <position position="546"/>
    </location>
</feature>
<reference evidence="11" key="1">
    <citation type="submission" date="2018-05" db="EMBL/GenBank/DDBJ databases">
        <authorList>
            <person name="Lanie J.A."/>
            <person name="Ng W.-L."/>
            <person name="Kazmierczak K.M."/>
            <person name="Andrzejewski T.M."/>
            <person name="Davidsen T.M."/>
            <person name="Wayne K.J."/>
            <person name="Tettelin H."/>
            <person name="Glass J.I."/>
            <person name="Rusch D."/>
            <person name="Podicherti R."/>
            <person name="Tsui H.-C.T."/>
            <person name="Winkler M.E."/>
        </authorList>
    </citation>
    <scope>NUCLEOTIDE SEQUENCE</scope>
</reference>
<evidence type="ECO:0000256" key="5">
    <source>
        <dbReference type="ARBA" id="ARBA00023004"/>
    </source>
</evidence>
<dbReference type="PANTHER" id="PTHR32552:SF81">
    <property type="entry name" value="TONB-DEPENDENT OUTER MEMBRANE RECEPTOR"/>
    <property type="match status" value="1"/>
</dbReference>
<evidence type="ECO:0000256" key="2">
    <source>
        <dbReference type="ARBA" id="ARBA00022448"/>
    </source>
</evidence>
<dbReference type="Gene3D" id="2.40.170.20">
    <property type="entry name" value="TonB-dependent receptor, beta-barrel domain"/>
    <property type="match status" value="1"/>
</dbReference>
<dbReference type="EMBL" id="UINC01003046">
    <property type="protein sequence ID" value="SVA02834.1"/>
    <property type="molecule type" value="Genomic_DNA"/>
</dbReference>
<keyword evidence="5" id="KW-0408">Iron</keyword>
<keyword evidence="2" id="KW-0813">Transport</keyword>
<dbReference type="AlphaFoldDB" id="A0A381SH87"/>
<dbReference type="PANTHER" id="PTHR32552">
    <property type="entry name" value="FERRICHROME IRON RECEPTOR-RELATED"/>
    <property type="match status" value="1"/>
</dbReference>
<evidence type="ECO:0000259" key="10">
    <source>
        <dbReference type="Pfam" id="PF07715"/>
    </source>
</evidence>
<dbReference type="InterPro" id="IPR036942">
    <property type="entry name" value="Beta-barrel_TonB_sf"/>
</dbReference>
<keyword evidence="4" id="KW-0812">Transmembrane</keyword>
<accession>A0A381SH87</accession>
<comment type="subcellular location">
    <subcellularLocation>
        <location evidence="1">Cell outer membrane</location>
        <topology evidence="1">Multi-pass membrane protein</topology>
    </subcellularLocation>
</comment>
<dbReference type="GO" id="GO:0006826">
    <property type="term" value="P:iron ion transport"/>
    <property type="evidence" value="ECO:0007669"/>
    <property type="project" value="UniProtKB-KW"/>
</dbReference>
<keyword evidence="3" id="KW-0410">Iron transport</keyword>
<keyword evidence="8" id="KW-0472">Membrane</keyword>
<evidence type="ECO:0000256" key="6">
    <source>
        <dbReference type="ARBA" id="ARBA00023065"/>
    </source>
</evidence>
<evidence type="ECO:0000256" key="1">
    <source>
        <dbReference type="ARBA" id="ARBA00004571"/>
    </source>
</evidence>
<evidence type="ECO:0000256" key="3">
    <source>
        <dbReference type="ARBA" id="ARBA00022496"/>
    </source>
</evidence>
<organism evidence="11">
    <name type="scientific">marine metagenome</name>
    <dbReference type="NCBI Taxonomy" id="408172"/>
    <lineage>
        <taxon>unclassified sequences</taxon>
        <taxon>metagenomes</taxon>
        <taxon>ecological metagenomes</taxon>
    </lineage>
</organism>
<dbReference type="GO" id="GO:0009279">
    <property type="term" value="C:cell outer membrane"/>
    <property type="evidence" value="ECO:0007669"/>
    <property type="project" value="UniProtKB-SubCell"/>
</dbReference>
<dbReference type="InterPro" id="IPR012910">
    <property type="entry name" value="Plug_dom"/>
</dbReference>
<keyword evidence="6" id="KW-0406">Ion transport</keyword>
<sequence length="546" mass="59796">MNKRNGAFKRRISYTAVICAIYAPSLVIAQEDEEDGAGRAIEEVIVTAERREASVQDTSISITALTSENLEDFGIRNQEDLQNFIPATTIQPYDATVRGVGRNFRALGGDPGISTYMNGIYSEDLLTATAATFWDVERVEILRGPQGTLYGRNAVGGAINILYNEPSQEFDYSLKSIVGNFGTDEWYGMMNIPVNDQFSTRINFSVRNRDGVVEELGSGDDLDGLGTENSAIQFKWTPSDDLEFNLRQNFMVIDRPFGGANGGGLVVLNEDALPSRNTTSLVPGMRFIDTSNTDQANYDSNTWYDQSQPIHSYKDPVTGAMRQAQRVRPGIDFGDFNGAQNAAASLDGFNSTSAASAQRYNDCVFGGDIDGGDLCAATNGMNNETFEQEGTQFNATWTINDRLEVKYLAGLNTLSYQRETDDDNTASMVHDRQFWVNHEARYVSHELQAFYDVNDSLSFTSGIFSYDAKIDQRGDFYSTLNEARMANPYVDNTALSAGAAGAIGAPFLAGINASTLAFSGRPMVELFTARDSCMTYDPAPAPACAR</sequence>
<evidence type="ECO:0000256" key="4">
    <source>
        <dbReference type="ARBA" id="ARBA00022692"/>
    </source>
</evidence>
<protein>
    <recommendedName>
        <fullName evidence="10">TonB-dependent receptor plug domain-containing protein</fullName>
    </recommendedName>
</protein>
<dbReference type="SUPFAM" id="SSF56935">
    <property type="entry name" value="Porins"/>
    <property type="match status" value="1"/>
</dbReference>
<proteinExistence type="predicted"/>
<dbReference type="InterPro" id="IPR039426">
    <property type="entry name" value="TonB-dep_rcpt-like"/>
</dbReference>
<gene>
    <name evidence="11" type="ORF">METZ01_LOCUS55688</name>
</gene>
<keyword evidence="7" id="KW-0798">TonB box</keyword>
<dbReference type="Pfam" id="PF07715">
    <property type="entry name" value="Plug"/>
    <property type="match status" value="1"/>
</dbReference>
<dbReference type="PROSITE" id="PS52016">
    <property type="entry name" value="TONB_DEPENDENT_REC_3"/>
    <property type="match status" value="1"/>
</dbReference>
<keyword evidence="9" id="KW-0998">Cell outer membrane</keyword>
<evidence type="ECO:0000313" key="11">
    <source>
        <dbReference type="EMBL" id="SVA02834.1"/>
    </source>
</evidence>
<evidence type="ECO:0000256" key="7">
    <source>
        <dbReference type="ARBA" id="ARBA00023077"/>
    </source>
</evidence>
<evidence type="ECO:0000256" key="8">
    <source>
        <dbReference type="ARBA" id="ARBA00023136"/>
    </source>
</evidence>
<evidence type="ECO:0000256" key="9">
    <source>
        <dbReference type="ARBA" id="ARBA00023237"/>
    </source>
</evidence>
<feature type="domain" description="TonB-dependent receptor plug" evidence="10">
    <location>
        <begin position="55"/>
        <end position="158"/>
    </location>
</feature>
<name>A0A381SH87_9ZZZZ</name>